<dbReference type="EMBL" id="LXQA010076633">
    <property type="protein sequence ID" value="MCI10535.1"/>
    <property type="molecule type" value="Genomic_DNA"/>
</dbReference>
<comment type="caution">
    <text evidence="2">The sequence shown here is derived from an EMBL/GenBank/DDBJ whole genome shotgun (WGS) entry which is preliminary data.</text>
</comment>
<name>A0A392PI18_9FABA</name>
<sequence length="56" mass="6022">KRGRGLQPVGSQGVAYSTGGFGSTGYRREHSNTKAAKGEGRAVPLPPKLRRRSRLN</sequence>
<reference evidence="2 3" key="1">
    <citation type="journal article" date="2018" name="Front. Plant Sci.">
        <title>Red Clover (Trifolium pratense) and Zigzag Clover (T. medium) - A Picture of Genomic Similarities and Differences.</title>
        <authorList>
            <person name="Dluhosova J."/>
            <person name="Istvanek J."/>
            <person name="Nedelnik J."/>
            <person name="Repkova J."/>
        </authorList>
    </citation>
    <scope>NUCLEOTIDE SEQUENCE [LARGE SCALE GENOMIC DNA]</scope>
    <source>
        <strain evidence="3">cv. 10/8</strain>
        <tissue evidence="2">Leaf</tissue>
    </source>
</reference>
<evidence type="ECO:0000313" key="3">
    <source>
        <dbReference type="Proteomes" id="UP000265520"/>
    </source>
</evidence>
<evidence type="ECO:0000313" key="2">
    <source>
        <dbReference type="EMBL" id="MCI10535.1"/>
    </source>
</evidence>
<accession>A0A392PI18</accession>
<organism evidence="2 3">
    <name type="scientific">Trifolium medium</name>
    <dbReference type="NCBI Taxonomy" id="97028"/>
    <lineage>
        <taxon>Eukaryota</taxon>
        <taxon>Viridiplantae</taxon>
        <taxon>Streptophyta</taxon>
        <taxon>Embryophyta</taxon>
        <taxon>Tracheophyta</taxon>
        <taxon>Spermatophyta</taxon>
        <taxon>Magnoliopsida</taxon>
        <taxon>eudicotyledons</taxon>
        <taxon>Gunneridae</taxon>
        <taxon>Pentapetalae</taxon>
        <taxon>rosids</taxon>
        <taxon>fabids</taxon>
        <taxon>Fabales</taxon>
        <taxon>Fabaceae</taxon>
        <taxon>Papilionoideae</taxon>
        <taxon>50 kb inversion clade</taxon>
        <taxon>NPAAA clade</taxon>
        <taxon>Hologalegina</taxon>
        <taxon>IRL clade</taxon>
        <taxon>Trifolieae</taxon>
        <taxon>Trifolium</taxon>
    </lineage>
</organism>
<protein>
    <submittedName>
        <fullName evidence="2">Uncharacterized protein</fullName>
    </submittedName>
</protein>
<feature type="region of interest" description="Disordered" evidence="1">
    <location>
        <begin position="1"/>
        <end position="56"/>
    </location>
</feature>
<keyword evidence="3" id="KW-1185">Reference proteome</keyword>
<feature type="non-terminal residue" evidence="2">
    <location>
        <position position="1"/>
    </location>
</feature>
<proteinExistence type="predicted"/>
<feature type="compositionally biased region" description="Basic and acidic residues" evidence="1">
    <location>
        <begin position="26"/>
        <end position="40"/>
    </location>
</feature>
<dbReference type="Proteomes" id="UP000265520">
    <property type="component" value="Unassembled WGS sequence"/>
</dbReference>
<evidence type="ECO:0000256" key="1">
    <source>
        <dbReference type="SAM" id="MobiDB-lite"/>
    </source>
</evidence>
<dbReference type="AlphaFoldDB" id="A0A392PI18"/>